<evidence type="ECO:0000313" key="4">
    <source>
        <dbReference type="EMBL" id="KAF2666834.1"/>
    </source>
</evidence>
<dbReference type="PROSITE" id="PS00463">
    <property type="entry name" value="ZN2_CY6_FUNGAL_1"/>
    <property type="match status" value="1"/>
</dbReference>
<dbReference type="PROSITE" id="PS50048">
    <property type="entry name" value="ZN2_CY6_FUNGAL_2"/>
    <property type="match status" value="1"/>
</dbReference>
<dbReference type="Gene3D" id="4.10.240.10">
    <property type="entry name" value="Zn(2)-C6 fungal-type DNA-binding domain"/>
    <property type="match status" value="1"/>
</dbReference>
<evidence type="ECO:0000259" key="3">
    <source>
        <dbReference type="PROSITE" id="PS50048"/>
    </source>
</evidence>
<evidence type="ECO:0000256" key="1">
    <source>
        <dbReference type="ARBA" id="ARBA00023242"/>
    </source>
</evidence>
<keyword evidence="1" id="KW-0539">Nucleus</keyword>
<dbReference type="CDD" id="cd12148">
    <property type="entry name" value="fungal_TF_MHR"/>
    <property type="match status" value="1"/>
</dbReference>
<dbReference type="Proteomes" id="UP000799302">
    <property type="component" value="Unassembled WGS sequence"/>
</dbReference>
<dbReference type="CDD" id="cd00067">
    <property type="entry name" value="GAL4"/>
    <property type="match status" value="1"/>
</dbReference>
<protein>
    <recommendedName>
        <fullName evidence="3">Zn(2)-C6 fungal-type domain-containing protein</fullName>
    </recommendedName>
</protein>
<dbReference type="InterPro" id="IPR001138">
    <property type="entry name" value="Zn2Cys6_DnaBD"/>
</dbReference>
<dbReference type="SUPFAM" id="SSF57701">
    <property type="entry name" value="Zn2/Cys6 DNA-binding domain"/>
    <property type="match status" value="1"/>
</dbReference>
<dbReference type="EMBL" id="MU004238">
    <property type="protein sequence ID" value="KAF2666834.1"/>
    <property type="molecule type" value="Genomic_DNA"/>
</dbReference>
<gene>
    <name evidence="4" type="ORF">BT63DRAFT_457791</name>
</gene>
<keyword evidence="5" id="KW-1185">Reference proteome</keyword>
<sequence length="651" mass="71471">MGAEVTDQFTSPGIWSADLTPSPRSDAISSAGKHHAERQTLDSGPGSRSAVSVACTGCRSRHLKCDGQRPCSRCSSEAIDCSYIKSRRGWKGPRIKSGNAGFMPSISMSSKFDSNNPQEVKHLNRQYGGSGATCSAPTHTPLLSLSPQIDTSVLDTSNVTTETLAMSPDGRFSLDFIGPTQSHGQIVLQPPPPAQLLMDTTSHGLVNAFYTFFYAAHPFVLPRSQLLDLLRSQDKGHLELALQFIGSFYVVGANSEELRYALQHSLSRVNVSKDAFYVQSMLLLAIGLHMADHEPESANVMYAAIDVALNIGMNRRHFGTTNGGVGTLLEECLRRTWWEVYVCDGMFAGVNPVYNLRLKEVSTDVPLPIEDNEYFQGCILSEAKTFDDYEESVFETDEIVFSSGTYRIDAIRVVQQVLTATRANPIDQNALDMADTHLANWALHLPDCKKKIINREAMVDEVLFEAHMIIAACSILLHRPRSDLSHEDVREVKTCVNTGPMGIASNYTDMHTAKAMRAAMDICVLIKMPCPLAKHSPFFTCAITMAAVCYLSYWSFIATEEGDNLIKEHIRLNIGSLKTLAGVMPIAKTVLGQVKGVAQELFQSRKALKNLYFGAVTREEILQGMIEEVPHSGSMPAMTLPSWDVGFANGS</sequence>
<evidence type="ECO:0000256" key="2">
    <source>
        <dbReference type="SAM" id="MobiDB-lite"/>
    </source>
</evidence>
<dbReference type="PANTHER" id="PTHR47431:SF1">
    <property type="entry name" value="ZN(II)2CYS6 TRANSCRIPTION FACTOR (EUROFUNG)"/>
    <property type="match status" value="1"/>
</dbReference>
<organism evidence="4 5">
    <name type="scientific">Microthyrium microscopicum</name>
    <dbReference type="NCBI Taxonomy" id="703497"/>
    <lineage>
        <taxon>Eukaryota</taxon>
        <taxon>Fungi</taxon>
        <taxon>Dikarya</taxon>
        <taxon>Ascomycota</taxon>
        <taxon>Pezizomycotina</taxon>
        <taxon>Dothideomycetes</taxon>
        <taxon>Dothideomycetes incertae sedis</taxon>
        <taxon>Microthyriales</taxon>
        <taxon>Microthyriaceae</taxon>
        <taxon>Microthyrium</taxon>
    </lineage>
</organism>
<evidence type="ECO:0000313" key="5">
    <source>
        <dbReference type="Proteomes" id="UP000799302"/>
    </source>
</evidence>
<reference evidence="4" key="1">
    <citation type="journal article" date="2020" name="Stud. Mycol.">
        <title>101 Dothideomycetes genomes: a test case for predicting lifestyles and emergence of pathogens.</title>
        <authorList>
            <person name="Haridas S."/>
            <person name="Albert R."/>
            <person name="Binder M."/>
            <person name="Bloem J."/>
            <person name="Labutti K."/>
            <person name="Salamov A."/>
            <person name="Andreopoulos B."/>
            <person name="Baker S."/>
            <person name="Barry K."/>
            <person name="Bills G."/>
            <person name="Bluhm B."/>
            <person name="Cannon C."/>
            <person name="Castanera R."/>
            <person name="Culley D."/>
            <person name="Daum C."/>
            <person name="Ezra D."/>
            <person name="Gonzalez J."/>
            <person name="Henrissat B."/>
            <person name="Kuo A."/>
            <person name="Liang C."/>
            <person name="Lipzen A."/>
            <person name="Lutzoni F."/>
            <person name="Magnuson J."/>
            <person name="Mondo S."/>
            <person name="Nolan M."/>
            <person name="Ohm R."/>
            <person name="Pangilinan J."/>
            <person name="Park H.-J."/>
            <person name="Ramirez L."/>
            <person name="Alfaro M."/>
            <person name="Sun H."/>
            <person name="Tritt A."/>
            <person name="Yoshinaga Y."/>
            <person name="Zwiers L.-H."/>
            <person name="Turgeon B."/>
            <person name="Goodwin S."/>
            <person name="Spatafora J."/>
            <person name="Crous P."/>
            <person name="Grigoriev I."/>
        </authorList>
    </citation>
    <scope>NUCLEOTIDE SEQUENCE</scope>
    <source>
        <strain evidence="4">CBS 115976</strain>
    </source>
</reference>
<dbReference type="GO" id="GO:0000981">
    <property type="term" value="F:DNA-binding transcription factor activity, RNA polymerase II-specific"/>
    <property type="evidence" value="ECO:0007669"/>
    <property type="project" value="InterPro"/>
</dbReference>
<dbReference type="SMART" id="SM00066">
    <property type="entry name" value="GAL4"/>
    <property type="match status" value="1"/>
</dbReference>
<dbReference type="OrthoDB" id="10067394at2759"/>
<accession>A0A6A6U799</accession>
<proteinExistence type="predicted"/>
<dbReference type="PANTHER" id="PTHR47431">
    <property type="entry name" value="ZN(II)2CYS6 TRANSCRIPTION FACTOR (EUROFUNG)-RELATED"/>
    <property type="match status" value="1"/>
</dbReference>
<feature type="region of interest" description="Disordered" evidence="2">
    <location>
        <begin position="1"/>
        <end position="48"/>
    </location>
</feature>
<feature type="domain" description="Zn(2)-C6 fungal-type" evidence="3">
    <location>
        <begin position="54"/>
        <end position="83"/>
    </location>
</feature>
<dbReference type="Pfam" id="PF00172">
    <property type="entry name" value="Zn_clus"/>
    <property type="match status" value="1"/>
</dbReference>
<dbReference type="AlphaFoldDB" id="A0A6A6U799"/>
<dbReference type="InterPro" id="IPR036864">
    <property type="entry name" value="Zn2-C6_fun-type_DNA-bd_sf"/>
</dbReference>
<name>A0A6A6U799_9PEZI</name>
<dbReference type="GO" id="GO:0008270">
    <property type="term" value="F:zinc ion binding"/>
    <property type="evidence" value="ECO:0007669"/>
    <property type="project" value="InterPro"/>
</dbReference>